<keyword evidence="2" id="KW-1185">Reference proteome</keyword>
<sequence length="78" mass="8293">MAMLAAPPERDHDVVRNVLAILDRVDAGGVGHVLIDHLDNDDPIEVGAHLPTDLLDASNPAEVVGPQLRSGIGRLRSE</sequence>
<evidence type="ECO:0000313" key="1">
    <source>
        <dbReference type="EMBL" id="AWX92333.1"/>
    </source>
</evidence>
<dbReference type="EMBL" id="CP030239">
    <property type="protein sequence ID" value="AWX92333.1"/>
    <property type="molecule type" value="Genomic_DNA"/>
</dbReference>
<dbReference type="Proteomes" id="UP000249922">
    <property type="component" value="Chromosome"/>
</dbReference>
<proteinExistence type="predicted"/>
<evidence type="ECO:0000313" key="2">
    <source>
        <dbReference type="Proteomes" id="UP000249922"/>
    </source>
</evidence>
<name>A0ABN5M971_9RHOB</name>
<accession>A0ABN5M971</accession>
<organism evidence="1 2">
    <name type="scientific">Paracoccus mutanolyticus</name>
    <dbReference type="NCBI Taxonomy" id="1499308"/>
    <lineage>
        <taxon>Bacteria</taxon>
        <taxon>Pseudomonadati</taxon>
        <taxon>Pseudomonadota</taxon>
        <taxon>Alphaproteobacteria</taxon>
        <taxon>Rhodobacterales</taxon>
        <taxon>Paracoccaceae</taxon>
        <taxon>Paracoccus</taxon>
    </lineage>
</organism>
<reference evidence="1 2" key="1">
    <citation type="submission" date="2018-06" db="EMBL/GenBank/DDBJ databases">
        <title>Complete genome sequence of Paracoccus mutanolyticus strain RSP-02 isolated from cellulosic waste.</title>
        <authorList>
            <person name="Amrutha R.N."/>
            <person name="Shrivastav A."/>
            <person name="Buddana S.K."/>
            <person name="Deshpande U."/>
            <person name="Prakasham R.S."/>
        </authorList>
    </citation>
    <scope>NUCLEOTIDE SEQUENCE [LARGE SCALE GENOMIC DNA]</scope>
    <source>
        <strain evidence="1 2">RSP-02</strain>
    </source>
</reference>
<gene>
    <name evidence="1" type="ORF">DPM13_01045</name>
</gene>
<protein>
    <submittedName>
        <fullName evidence="1">Uncharacterized protein</fullName>
    </submittedName>
</protein>